<keyword evidence="4" id="KW-0472">Membrane</keyword>
<comment type="similarity">
    <text evidence="1">Belongs to the glycosyltransferase 2 family.</text>
</comment>
<dbReference type="GO" id="GO:0016757">
    <property type="term" value="F:glycosyltransferase activity"/>
    <property type="evidence" value="ECO:0007669"/>
    <property type="project" value="UniProtKB-KW"/>
</dbReference>
<dbReference type="AlphaFoldDB" id="A0A0P1FWN6"/>
<name>A0A0P1FWN6_9RHOB</name>
<reference evidence="6 8" key="2">
    <citation type="submission" date="2015-09" db="EMBL/GenBank/DDBJ databases">
        <authorList>
            <person name="Rodrigo-Torres L."/>
            <person name="Arahal D.R."/>
        </authorList>
    </citation>
    <scope>NUCLEOTIDE SEQUENCE [LARGE SCALE GENOMIC DNA]</scope>
    <source>
        <strain evidence="6 8">CECT 5118</strain>
    </source>
</reference>
<dbReference type="EMBL" id="CYSB01000047">
    <property type="protein sequence ID" value="CUH70107.1"/>
    <property type="molecule type" value="Genomic_DNA"/>
</dbReference>
<reference evidence="7 9" key="1">
    <citation type="submission" date="2015-09" db="EMBL/GenBank/DDBJ databases">
        <authorList>
            <consortium name="Swine Surveillance"/>
        </authorList>
    </citation>
    <scope>NUCLEOTIDE SEQUENCE [LARGE SCALE GENOMIC DNA]</scope>
    <source>
        <strain evidence="7 9">5120</strain>
    </source>
</reference>
<dbReference type="RefSeq" id="WP_058244416.1">
    <property type="nucleotide sequence ID" value="NZ_CYSB01000047.1"/>
</dbReference>
<dbReference type="Proteomes" id="UP000051086">
    <property type="component" value="Unassembled WGS sequence"/>
</dbReference>
<dbReference type="Gene3D" id="3.90.550.10">
    <property type="entry name" value="Spore Coat Polysaccharide Biosynthesis Protein SpsA, Chain A"/>
    <property type="match status" value="1"/>
</dbReference>
<feature type="transmembrane region" description="Helical" evidence="4">
    <location>
        <begin position="289"/>
        <end position="307"/>
    </location>
</feature>
<evidence type="ECO:0000256" key="1">
    <source>
        <dbReference type="ARBA" id="ARBA00006739"/>
    </source>
</evidence>
<dbReference type="InterPro" id="IPR029044">
    <property type="entry name" value="Nucleotide-diphossugar_trans"/>
</dbReference>
<evidence type="ECO:0000313" key="6">
    <source>
        <dbReference type="EMBL" id="CUH70107.1"/>
    </source>
</evidence>
<accession>A0A0P1FWN6</accession>
<evidence type="ECO:0000313" key="9">
    <source>
        <dbReference type="Proteomes" id="UP000051887"/>
    </source>
</evidence>
<evidence type="ECO:0000256" key="3">
    <source>
        <dbReference type="ARBA" id="ARBA00022679"/>
    </source>
</evidence>
<keyword evidence="2" id="KW-0328">Glycosyltransferase</keyword>
<feature type="domain" description="Glycosyltransferase 2-like" evidence="5">
    <location>
        <begin position="32"/>
        <end position="170"/>
    </location>
</feature>
<evidence type="ECO:0000259" key="5">
    <source>
        <dbReference type="Pfam" id="PF00535"/>
    </source>
</evidence>
<evidence type="ECO:0000313" key="8">
    <source>
        <dbReference type="Proteomes" id="UP000051086"/>
    </source>
</evidence>
<evidence type="ECO:0000256" key="2">
    <source>
        <dbReference type="ARBA" id="ARBA00022676"/>
    </source>
</evidence>
<proteinExistence type="inferred from homology"/>
<protein>
    <submittedName>
        <fullName evidence="7">N-glycosyltransferase</fullName>
    </submittedName>
</protein>
<keyword evidence="4" id="KW-0812">Transmembrane</keyword>
<organism evidence="7 9">
    <name type="scientific">Thalassovita autumnalis</name>
    <dbReference type="NCBI Taxonomy" id="2072972"/>
    <lineage>
        <taxon>Bacteria</taxon>
        <taxon>Pseudomonadati</taxon>
        <taxon>Pseudomonadota</taxon>
        <taxon>Alphaproteobacteria</taxon>
        <taxon>Rhodobacterales</taxon>
        <taxon>Roseobacteraceae</taxon>
        <taxon>Thalassovita</taxon>
    </lineage>
</organism>
<dbReference type="Pfam" id="PF00535">
    <property type="entry name" value="Glycos_transf_2"/>
    <property type="match status" value="1"/>
</dbReference>
<dbReference type="InterPro" id="IPR001173">
    <property type="entry name" value="Glyco_trans_2-like"/>
</dbReference>
<dbReference type="PANTHER" id="PTHR43179:SF12">
    <property type="entry name" value="GALACTOFURANOSYLTRANSFERASE GLFT2"/>
    <property type="match status" value="1"/>
</dbReference>
<keyword evidence="4" id="KW-1133">Transmembrane helix</keyword>
<evidence type="ECO:0000256" key="4">
    <source>
        <dbReference type="SAM" id="Phobius"/>
    </source>
</evidence>
<evidence type="ECO:0000313" key="7">
    <source>
        <dbReference type="EMBL" id="CUH73258.1"/>
    </source>
</evidence>
<keyword evidence="8" id="KW-1185">Reference proteome</keyword>
<gene>
    <name evidence="6" type="ORF">TL5118_04082</name>
    <name evidence="7" type="ORF">TL5120_03065</name>
</gene>
<dbReference type="PANTHER" id="PTHR43179">
    <property type="entry name" value="RHAMNOSYLTRANSFERASE WBBL"/>
    <property type="match status" value="1"/>
</dbReference>
<dbReference type="Proteomes" id="UP000051887">
    <property type="component" value="Unassembled WGS sequence"/>
</dbReference>
<dbReference type="EMBL" id="CYSC01000037">
    <property type="protein sequence ID" value="CUH73258.1"/>
    <property type="molecule type" value="Genomic_DNA"/>
</dbReference>
<dbReference type="OrthoDB" id="7665907at2"/>
<keyword evidence="3 7" id="KW-0808">Transferase</keyword>
<sequence length="350" mass="39247">MAEESKATNSESDVIAPLKNPAAGAALRLAAVVVTYNRLDQLKITVARLLDSAADALDTLVVVDNASTDDTARWLSEQADPRLRVLRCKTNEGGAGGFEAGLRLIRDEIDPDWVVVMDDDARPKPGTLEGFVAAERPDDLAAAAAVYFPNGQICEMNRPSVNPFWRPAAFGRTLWRALRGKGRDGYHIPRKAYASEAPTEIDLTSFVGLFLSRRMLAEAGLPDRRLFLYGDDVIYTLGLRRVGFRIHFEPSLVFEHDCSTFANDQKRVFDPLWKVYYSYRNGLVMYRRAAGLLFWPLMVLAASKWFLIGRRYGADRSVYNKLYRRAVRDAVRQDFSLSHAEVQGLVNPEP</sequence>
<dbReference type="SUPFAM" id="SSF53448">
    <property type="entry name" value="Nucleotide-diphospho-sugar transferases"/>
    <property type="match status" value="1"/>
</dbReference>